<evidence type="ECO:0000256" key="1">
    <source>
        <dbReference type="ARBA" id="ARBA00004651"/>
    </source>
</evidence>
<evidence type="ECO:0000256" key="6">
    <source>
        <dbReference type="ARBA" id="ARBA00023136"/>
    </source>
</evidence>
<feature type="transmembrane region" description="Helical" evidence="7">
    <location>
        <begin position="113"/>
        <end position="133"/>
    </location>
</feature>
<organism evidence="9 10">
    <name type="scientific">Halolactibacillus alkaliphilus</name>
    <dbReference type="NCBI Taxonomy" id="442899"/>
    <lineage>
        <taxon>Bacteria</taxon>
        <taxon>Bacillati</taxon>
        <taxon>Bacillota</taxon>
        <taxon>Bacilli</taxon>
        <taxon>Bacillales</taxon>
        <taxon>Bacillaceae</taxon>
        <taxon>Halolactibacillus</taxon>
    </lineage>
</organism>
<dbReference type="Proteomes" id="UP000321400">
    <property type="component" value="Unassembled WGS sequence"/>
</dbReference>
<evidence type="ECO:0000313" key="10">
    <source>
        <dbReference type="Proteomes" id="UP000321400"/>
    </source>
</evidence>
<feature type="transmembrane region" description="Helical" evidence="7">
    <location>
        <begin position="79"/>
        <end position="101"/>
    </location>
</feature>
<dbReference type="EMBL" id="BJYE01000032">
    <property type="protein sequence ID" value="GEN57549.1"/>
    <property type="molecule type" value="Genomic_DNA"/>
</dbReference>
<feature type="transmembrane region" description="Helical" evidence="7">
    <location>
        <begin position="21"/>
        <end position="44"/>
    </location>
</feature>
<evidence type="ECO:0000313" key="9">
    <source>
        <dbReference type="EMBL" id="GEN57549.1"/>
    </source>
</evidence>
<dbReference type="PANTHER" id="PTHR30193:SF37">
    <property type="entry name" value="INNER MEMBRANE ABC TRANSPORTER PERMEASE PROTEIN YCJO"/>
    <property type="match status" value="1"/>
</dbReference>
<protein>
    <submittedName>
        <fullName evidence="9">ABC transporter permease</fullName>
    </submittedName>
</protein>
<feature type="domain" description="ABC transmembrane type-1" evidence="8">
    <location>
        <begin position="75"/>
        <end position="284"/>
    </location>
</feature>
<gene>
    <name evidence="9" type="ORF">HAL01_20130</name>
</gene>
<dbReference type="GO" id="GO:0005886">
    <property type="term" value="C:plasma membrane"/>
    <property type="evidence" value="ECO:0007669"/>
    <property type="project" value="UniProtKB-SubCell"/>
</dbReference>
<reference evidence="9 10" key="1">
    <citation type="submission" date="2019-07" db="EMBL/GenBank/DDBJ databases">
        <title>Whole genome shotgun sequence of Halolactibacillus alkaliphilus NBRC 103919.</title>
        <authorList>
            <person name="Hosoyama A."/>
            <person name="Uohara A."/>
            <person name="Ohji S."/>
            <person name="Ichikawa N."/>
        </authorList>
    </citation>
    <scope>NUCLEOTIDE SEQUENCE [LARGE SCALE GENOMIC DNA]</scope>
    <source>
        <strain evidence="9 10">NBRC 103919</strain>
    </source>
</reference>
<evidence type="ECO:0000256" key="4">
    <source>
        <dbReference type="ARBA" id="ARBA00022692"/>
    </source>
</evidence>
<evidence type="ECO:0000256" key="7">
    <source>
        <dbReference type="RuleBase" id="RU363032"/>
    </source>
</evidence>
<evidence type="ECO:0000256" key="3">
    <source>
        <dbReference type="ARBA" id="ARBA00022475"/>
    </source>
</evidence>
<dbReference type="GO" id="GO:0055085">
    <property type="term" value="P:transmembrane transport"/>
    <property type="evidence" value="ECO:0007669"/>
    <property type="project" value="InterPro"/>
</dbReference>
<dbReference type="Pfam" id="PF00528">
    <property type="entry name" value="BPD_transp_1"/>
    <property type="match status" value="1"/>
</dbReference>
<dbReference type="CDD" id="cd06261">
    <property type="entry name" value="TM_PBP2"/>
    <property type="match status" value="1"/>
</dbReference>
<dbReference type="RefSeq" id="WP_089802836.1">
    <property type="nucleotide sequence ID" value="NZ_BJYE01000032.1"/>
</dbReference>
<feature type="transmembrane region" description="Helical" evidence="7">
    <location>
        <begin position="206"/>
        <end position="227"/>
    </location>
</feature>
<evidence type="ECO:0000256" key="5">
    <source>
        <dbReference type="ARBA" id="ARBA00022989"/>
    </source>
</evidence>
<keyword evidence="4 7" id="KW-0812">Transmembrane</keyword>
<dbReference type="OrthoDB" id="9809173at2"/>
<dbReference type="STRING" id="442899.SAMN05720591_12615"/>
<dbReference type="Gene3D" id="1.10.3720.10">
    <property type="entry name" value="MetI-like"/>
    <property type="match status" value="1"/>
</dbReference>
<dbReference type="AlphaFoldDB" id="A0A511X3L8"/>
<comment type="subcellular location">
    <subcellularLocation>
        <location evidence="1 7">Cell membrane</location>
        <topology evidence="1 7">Multi-pass membrane protein</topology>
    </subcellularLocation>
</comment>
<proteinExistence type="inferred from homology"/>
<evidence type="ECO:0000259" key="8">
    <source>
        <dbReference type="PROSITE" id="PS50928"/>
    </source>
</evidence>
<dbReference type="PROSITE" id="PS50928">
    <property type="entry name" value="ABC_TM1"/>
    <property type="match status" value="1"/>
</dbReference>
<keyword evidence="5 7" id="KW-1133">Transmembrane helix</keyword>
<evidence type="ECO:0000256" key="2">
    <source>
        <dbReference type="ARBA" id="ARBA00022448"/>
    </source>
</evidence>
<comment type="caution">
    <text evidence="9">The sequence shown here is derived from an EMBL/GenBank/DDBJ whole genome shotgun (WGS) entry which is preliminary data.</text>
</comment>
<dbReference type="InterPro" id="IPR000515">
    <property type="entry name" value="MetI-like"/>
</dbReference>
<comment type="similarity">
    <text evidence="7">Belongs to the binding-protein-dependent transport system permease family.</text>
</comment>
<keyword evidence="6 7" id="KW-0472">Membrane</keyword>
<dbReference type="InterPro" id="IPR035906">
    <property type="entry name" value="MetI-like_sf"/>
</dbReference>
<feature type="transmembrane region" description="Helical" evidence="7">
    <location>
        <begin position="266"/>
        <end position="285"/>
    </location>
</feature>
<name>A0A511X3L8_9BACI</name>
<dbReference type="SUPFAM" id="SSF161098">
    <property type="entry name" value="MetI-like"/>
    <property type="match status" value="1"/>
</dbReference>
<accession>A0A511X3L8</accession>
<dbReference type="PANTHER" id="PTHR30193">
    <property type="entry name" value="ABC TRANSPORTER PERMEASE PROTEIN"/>
    <property type="match status" value="1"/>
</dbReference>
<dbReference type="InterPro" id="IPR051393">
    <property type="entry name" value="ABC_transporter_permease"/>
</dbReference>
<keyword evidence="2 7" id="KW-0813">Transport</keyword>
<keyword evidence="3" id="KW-1003">Cell membrane</keyword>
<sequence length="294" mass="33306">MNGNVVERKKQSIFSLKNVTIVILLLHFSIFMIYPIIMAFVGSFHHWNPLSNVFEFTGIENYIQILNSKLFWTSMSNTLIFSLVVIFFRVSIGLVIALALYSKLSRFKTTFRTIFYMPTITPLVAVSFVWVWLYNPQFGLINEVFNLDINWLRDSRTALPAVMVMTTWKDFGYATIIYLGGLMSLPKDAFEAAEIDGANSWTAFKYLTWPLLTPITMLVAVTSLITYLQSFIQILVMTEGGPGTSTYTISYLIYEDAFINYNFGSASAMSVVLFVCISGLTLISFKLTQKKAGV</sequence>
<keyword evidence="10" id="KW-1185">Reference proteome</keyword>